<sequence>MVGSFLYFIGISEWLCVASRFISGLGAASEAIAVAEVSRYTSEQERTGIISNLIATRQVALLLGPALNLFLRLADFKVGPFSVTKYSAPGAFMAMMWALLVLVVLALYTEPYDIYAEEQAGAQVEGMSTNESCAQASSPKWHAHSRSFDLLASDDGTETVYPPLSSEKQPGSYNYDEWDNSEEYHEIRPGKKFIDHQDSYISGAVGGSNSGGTISSQKSHNFVSPSHIVNSNCVDFEISKAETASRGNGENRCIVKAGSDTSNGGVAQLADLEASEDFHDTWMGSLPSDQVDLSSSVEILARAERLINRNQWSASQKDVLAYDGACSAGADAEGDENLYFCDNHFSQSEAQDGSVVEADERTSLLGTSHRRQNAPIQSQSGESDPYIERSFTAIDDPISREGKLGFCCNEYIRDEIIAILCLLFCAMFSQVCVETMVLPLSLEYLDFGELENSLLYF</sequence>
<evidence type="ECO:0000256" key="5">
    <source>
        <dbReference type="SAM" id="Phobius"/>
    </source>
</evidence>
<name>A0A433T9H1_ELYCH</name>
<evidence type="ECO:0000256" key="4">
    <source>
        <dbReference type="ARBA" id="ARBA00023136"/>
    </source>
</evidence>
<reference evidence="6 7" key="1">
    <citation type="submission" date="2019-01" db="EMBL/GenBank/DDBJ databases">
        <title>A draft genome assembly of the solar-powered sea slug Elysia chlorotica.</title>
        <authorList>
            <person name="Cai H."/>
            <person name="Li Q."/>
            <person name="Fang X."/>
            <person name="Li J."/>
            <person name="Curtis N.E."/>
            <person name="Altenburger A."/>
            <person name="Shibata T."/>
            <person name="Feng M."/>
            <person name="Maeda T."/>
            <person name="Schwartz J.A."/>
            <person name="Shigenobu S."/>
            <person name="Lundholm N."/>
            <person name="Nishiyama T."/>
            <person name="Yang H."/>
            <person name="Hasebe M."/>
            <person name="Li S."/>
            <person name="Pierce S.K."/>
            <person name="Wang J."/>
        </authorList>
    </citation>
    <scope>NUCLEOTIDE SEQUENCE [LARGE SCALE GENOMIC DNA]</scope>
    <source>
        <strain evidence="6">EC2010</strain>
        <tissue evidence="6">Whole organism of an adult</tissue>
    </source>
</reference>
<keyword evidence="7" id="KW-1185">Reference proteome</keyword>
<feature type="transmembrane region" description="Helical" evidence="5">
    <location>
        <begin position="49"/>
        <end position="71"/>
    </location>
</feature>
<dbReference type="Proteomes" id="UP000271974">
    <property type="component" value="Unassembled WGS sequence"/>
</dbReference>
<dbReference type="OrthoDB" id="370281at2759"/>
<comment type="caution">
    <text evidence="6">The sequence shown here is derived from an EMBL/GenBank/DDBJ whole genome shotgun (WGS) entry which is preliminary data.</text>
</comment>
<keyword evidence="2 5" id="KW-0812">Transmembrane</keyword>
<dbReference type="AlphaFoldDB" id="A0A433T9H1"/>
<comment type="subcellular location">
    <subcellularLocation>
        <location evidence="1">Membrane</location>
        <topology evidence="1">Multi-pass membrane protein</topology>
    </subcellularLocation>
</comment>
<keyword evidence="3 5" id="KW-1133">Transmembrane helix</keyword>
<dbReference type="GO" id="GO:0016020">
    <property type="term" value="C:membrane"/>
    <property type="evidence" value="ECO:0007669"/>
    <property type="project" value="UniProtKB-SubCell"/>
</dbReference>
<dbReference type="InterPro" id="IPR036259">
    <property type="entry name" value="MFS_trans_sf"/>
</dbReference>
<feature type="transmembrane region" description="Helical" evidence="5">
    <location>
        <begin position="416"/>
        <end position="438"/>
    </location>
</feature>
<dbReference type="InterPro" id="IPR051068">
    <property type="entry name" value="MFS_Domain-Containing_Protein"/>
</dbReference>
<accession>A0A433T9H1</accession>
<feature type="non-terminal residue" evidence="6">
    <location>
        <position position="457"/>
    </location>
</feature>
<feature type="transmembrane region" description="Helical" evidence="5">
    <location>
        <begin position="91"/>
        <end position="109"/>
    </location>
</feature>
<evidence type="ECO:0008006" key="8">
    <source>
        <dbReference type="Google" id="ProtNLM"/>
    </source>
</evidence>
<dbReference type="SUPFAM" id="SSF103473">
    <property type="entry name" value="MFS general substrate transporter"/>
    <property type="match status" value="1"/>
</dbReference>
<evidence type="ECO:0000256" key="1">
    <source>
        <dbReference type="ARBA" id="ARBA00004141"/>
    </source>
</evidence>
<evidence type="ECO:0000256" key="3">
    <source>
        <dbReference type="ARBA" id="ARBA00022989"/>
    </source>
</evidence>
<dbReference type="STRING" id="188477.A0A433T9H1"/>
<dbReference type="EMBL" id="RQTK01000527">
    <property type="protein sequence ID" value="RUS78170.1"/>
    <property type="molecule type" value="Genomic_DNA"/>
</dbReference>
<dbReference type="PANTHER" id="PTHR23510">
    <property type="entry name" value="INNER MEMBRANE TRANSPORT PROTEIN YAJR"/>
    <property type="match status" value="1"/>
</dbReference>
<protein>
    <recommendedName>
        <fullName evidence="8">Major facilitator superfamily (MFS) profile domain-containing protein</fullName>
    </recommendedName>
</protein>
<proteinExistence type="predicted"/>
<evidence type="ECO:0000256" key="2">
    <source>
        <dbReference type="ARBA" id="ARBA00022692"/>
    </source>
</evidence>
<keyword evidence="4 5" id="KW-0472">Membrane</keyword>
<gene>
    <name evidence="6" type="ORF">EGW08_014058</name>
</gene>
<dbReference type="Gene3D" id="1.20.1250.20">
    <property type="entry name" value="MFS general substrate transporter like domains"/>
    <property type="match status" value="1"/>
</dbReference>
<evidence type="ECO:0000313" key="6">
    <source>
        <dbReference type="EMBL" id="RUS78170.1"/>
    </source>
</evidence>
<organism evidence="6 7">
    <name type="scientific">Elysia chlorotica</name>
    <name type="common">Eastern emerald elysia</name>
    <name type="synonym">Sea slug</name>
    <dbReference type="NCBI Taxonomy" id="188477"/>
    <lineage>
        <taxon>Eukaryota</taxon>
        <taxon>Metazoa</taxon>
        <taxon>Spiralia</taxon>
        <taxon>Lophotrochozoa</taxon>
        <taxon>Mollusca</taxon>
        <taxon>Gastropoda</taxon>
        <taxon>Heterobranchia</taxon>
        <taxon>Euthyneura</taxon>
        <taxon>Panpulmonata</taxon>
        <taxon>Sacoglossa</taxon>
        <taxon>Placobranchoidea</taxon>
        <taxon>Plakobranchidae</taxon>
        <taxon>Elysia</taxon>
    </lineage>
</organism>
<dbReference type="PANTHER" id="PTHR23510:SF16">
    <property type="entry name" value="MAJOR FACILITATOR SUPERFAMILY (MFS) PROFILE DOMAIN-CONTAINING PROTEIN"/>
    <property type="match status" value="1"/>
</dbReference>
<evidence type="ECO:0000313" key="7">
    <source>
        <dbReference type="Proteomes" id="UP000271974"/>
    </source>
</evidence>